<proteinExistence type="predicted"/>
<dbReference type="AlphaFoldDB" id="W6ZTD3"/>
<gene>
    <name evidence="2" type="ORF">COCMIDRAFT_91365</name>
</gene>
<dbReference type="OrthoDB" id="10525432at2759"/>
<dbReference type="EMBL" id="KI963958">
    <property type="protein sequence ID" value="EUC46981.1"/>
    <property type="molecule type" value="Genomic_DNA"/>
</dbReference>
<feature type="compositionally biased region" description="Polar residues" evidence="1">
    <location>
        <begin position="9"/>
        <end position="18"/>
    </location>
</feature>
<organism evidence="2 3">
    <name type="scientific">Bipolaris oryzae ATCC 44560</name>
    <dbReference type="NCBI Taxonomy" id="930090"/>
    <lineage>
        <taxon>Eukaryota</taxon>
        <taxon>Fungi</taxon>
        <taxon>Dikarya</taxon>
        <taxon>Ascomycota</taxon>
        <taxon>Pezizomycotina</taxon>
        <taxon>Dothideomycetes</taxon>
        <taxon>Pleosporomycetidae</taxon>
        <taxon>Pleosporales</taxon>
        <taxon>Pleosporineae</taxon>
        <taxon>Pleosporaceae</taxon>
        <taxon>Bipolaris</taxon>
    </lineage>
</organism>
<dbReference type="GeneID" id="19127868"/>
<evidence type="ECO:0000313" key="3">
    <source>
        <dbReference type="Proteomes" id="UP000054032"/>
    </source>
</evidence>
<evidence type="ECO:0000256" key="1">
    <source>
        <dbReference type="SAM" id="MobiDB-lite"/>
    </source>
</evidence>
<dbReference type="Proteomes" id="UP000054032">
    <property type="component" value="Unassembled WGS sequence"/>
</dbReference>
<dbReference type="HOGENOM" id="CLU_184134_0_0_1"/>
<dbReference type="RefSeq" id="XP_007686499.1">
    <property type="nucleotide sequence ID" value="XM_007688309.1"/>
</dbReference>
<feature type="region of interest" description="Disordered" evidence="1">
    <location>
        <begin position="1"/>
        <end position="20"/>
    </location>
</feature>
<name>W6ZTD3_COCMI</name>
<protein>
    <submittedName>
        <fullName evidence="2">Uncharacterized protein</fullName>
    </submittedName>
</protein>
<dbReference type="KEGG" id="bor:COCMIDRAFT_91365"/>
<evidence type="ECO:0000313" key="2">
    <source>
        <dbReference type="EMBL" id="EUC46981.1"/>
    </source>
</evidence>
<feature type="compositionally biased region" description="Polar residues" evidence="1">
    <location>
        <begin position="64"/>
        <end position="74"/>
    </location>
</feature>
<sequence>VTLAILGTLTPSHPTQPYSPCFAHDSATGVGRKSKAKGNTAHTRTILPAVLHVHIALESASKTLPKSSLISPRNPNNPPYRLHPAEKSPQNFTRLI</sequence>
<accession>W6ZTD3</accession>
<keyword evidence="3" id="KW-1185">Reference proteome</keyword>
<feature type="region of interest" description="Disordered" evidence="1">
    <location>
        <begin position="64"/>
        <end position="96"/>
    </location>
</feature>
<feature type="non-terminal residue" evidence="2">
    <location>
        <position position="1"/>
    </location>
</feature>
<reference evidence="2 3" key="1">
    <citation type="journal article" date="2013" name="PLoS Genet.">
        <title>Comparative genome structure, secondary metabolite, and effector coding capacity across Cochliobolus pathogens.</title>
        <authorList>
            <person name="Condon B.J."/>
            <person name="Leng Y."/>
            <person name="Wu D."/>
            <person name="Bushley K.E."/>
            <person name="Ohm R.A."/>
            <person name="Otillar R."/>
            <person name="Martin J."/>
            <person name="Schackwitz W."/>
            <person name="Grimwood J."/>
            <person name="MohdZainudin N."/>
            <person name="Xue C."/>
            <person name="Wang R."/>
            <person name="Manning V.A."/>
            <person name="Dhillon B."/>
            <person name="Tu Z.J."/>
            <person name="Steffenson B.J."/>
            <person name="Salamov A."/>
            <person name="Sun H."/>
            <person name="Lowry S."/>
            <person name="LaButti K."/>
            <person name="Han J."/>
            <person name="Copeland A."/>
            <person name="Lindquist E."/>
            <person name="Barry K."/>
            <person name="Schmutz J."/>
            <person name="Baker S.E."/>
            <person name="Ciuffetti L.M."/>
            <person name="Grigoriev I.V."/>
            <person name="Zhong S."/>
            <person name="Turgeon B.G."/>
        </authorList>
    </citation>
    <scope>NUCLEOTIDE SEQUENCE [LARGE SCALE GENOMIC DNA]</scope>
    <source>
        <strain evidence="2 3">ATCC 44560</strain>
    </source>
</reference>